<comment type="subcellular location">
    <subcellularLocation>
        <location evidence="1">Membrane</location>
        <topology evidence="1">Multi-pass membrane protein</topology>
    </subcellularLocation>
</comment>
<name>A0A8J6Y237_9BACT</name>
<keyword evidence="4 6" id="KW-1133">Transmembrane helix</keyword>
<evidence type="ECO:0000256" key="2">
    <source>
        <dbReference type="ARBA" id="ARBA00009773"/>
    </source>
</evidence>
<feature type="transmembrane region" description="Helical" evidence="6">
    <location>
        <begin position="139"/>
        <end position="163"/>
    </location>
</feature>
<proteinExistence type="inferred from homology"/>
<dbReference type="PANTHER" id="PTHR21716">
    <property type="entry name" value="TRANSMEMBRANE PROTEIN"/>
    <property type="match status" value="1"/>
</dbReference>
<dbReference type="GO" id="GO:0055085">
    <property type="term" value="P:transmembrane transport"/>
    <property type="evidence" value="ECO:0007669"/>
    <property type="project" value="TreeGrafter"/>
</dbReference>
<protein>
    <submittedName>
        <fullName evidence="7">AI-2E family transporter</fullName>
    </submittedName>
</protein>
<keyword evidence="3 6" id="KW-0812">Transmembrane</keyword>
<dbReference type="PANTHER" id="PTHR21716:SF64">
    <property type="entry name" value="AI-2 TRANSPORT PROTEIN TQSA"/>
    <property type="match status" value="1"/>
</dbReference>
<comment type="similarity">
    <text evidence="2">Belongs to the autoinducer-2 exporter (AI-2E) (TC 2.A.86) family.</text>
</comment>
<dbReference type="GO" id="GO:0016020">
    <property type="term" value="C:membrane"/>
    <property type="evidence" value="ECO:0007669"/>
    <property type="project" value="UniProtKB-SubCell"/>
</dbReference>
<evidence type="ECO:0000256" key="6">
    <source>
        <dbReference type="SAM" id="Phobius"/>
    </source>
</evidence>
<dbReference type="InterPro" id="IPR002549">
    <property type="entry name" value="AI-2E-like"/>
</dbReference>
<dbReference type="Pfam" id="PF01594">
    <property type="entry name" value="AI-2E_transport"/>
    <property type="match status" value="1"/>
</dbReference>
<feature type="transmembrane region" description="Helical" evidence="6">
    <location>
        <begin position="298"/>
        <end position="324"/>
    </location>
</feature>
<gene>
    <name evidence="7" type="ORF">IFK94_06755</name>
</gene>
<evidence type="ECO:0000256" key="3">
    <source>
        <dbReference type="ARBA" id="ARBA00022692"/>
    </source>
</evidence>
<evidence type="ECO:0000256" key="4">
    <source>
        <dbReference type="ARBA" id="ARBA00022989"/>
    </source>
</evidence>
<feature type="transmembrane region" description="Helical" evidence="6">
    <location>
        <begin position="12"/>
        <end position="27"/>
    </location>
</feature>
<accession>A0A8J6Y237</accession>
<sequence>MEQKQTENRGIRFLFGAASVVVLIAGLKMASDLILPILTGFFLAMVSLPLLNRLQRWKVSTPLAVIATVFVEVGVIAGIVTLVGGSFAGFRESAPVYKARLDTLFQQLLTWLDGMGIELSRELVADLFDPGMAFDMVGVALKGITGVLSQVLLVLLLVVFTLFEATGVPDKLQAAFGGVAGSERYDRIRTEVQRYLSIKTLISLFTGAVVAVGLALLGVDYAVLWGLLAFMLNYIPNLGSILAAIPPVLLALVQFGPGRALAVALLFVAINVGLGNFVEPYFMGRRLGLSTLVVFISLLFWGWMWGPVGMLLSVPLTMIVKIMLENTRDLKWIAILLDAKPPKATPNTSGNGPK</sequence>
<evidence type="ECO:0000256" key="1">
    <source>
        <dbReference type="ARBA" id="ARBA00004141"/>
    </source>
</evidence>
<organism evidence="7 8">
    <name type="scientific">Candidatus Polarisedimenticola svalbardensis</name>
    <dbReference type="NCBI Taxonomy" id="2886004"/>
    <lineage>
        <taxon>Bacteria</taxon>
        <taxon>Pseudomonadati</taxon>
        <taxon>Acidobacteriota</taxon>
        <taxon>Candidatus Polarisedimenticolia</taxon>
        <taxon>Candidatus Polarisedimenticolales</taxon>
        <taxon>Candidatus Polarisedimenticolaceae</taxon>
        <taxon>Candidatus Polarisedimenticola</taxon>
    </lineage>
</organism>
<feature type="transmembrane region" description="Helical" evidence="6">
    <location>
        <begin position="234"/>
        <end position="253"/>
    </location>
</feature>
<evidence type="ECO:0000313" key="8">
    <source>
        <dbReference type="Proteomes" id="UP000648239"/>
    </source>
</evidence>
<evidence type="ECO:0000256" key="5">
    <source>
        <dbReference type="ARBA" id="ARBA00023136"/>
    </source>
</evidence>
<dbReference type="EMBL" id="JACXWD010000016">
    <property type="protein sequence ID" value="MBD3867804.1"/>
    <property type="molecule type" value="Genomic_DNA"/>
</dbReference>
<feature type="transmembrane region" description="Helical" evidence="6">
    <location>
        <begin position="63"/>
        <end position="88"/>
    </location>
</feature>
<comment type="caution">
    <text evidence="7">The sequence shown here is derived from an EMBL/GenBank/DDBJ whole genome shotgun (WGS) entry which is preliminary data.</text>
</comment>
<feature type="transmembrane region" description="Helical" evidence="6">
    <location>
        <begin position="260"/>
        <end position="278"/>
    </location>
</feature>
<dbReference type="AlphaFoldDB" id="A0A8J6Y237"/>
<feature type="transmembrane region" description="Helical" evidence="6">
    <location>
        <begin position="33"/>
        <end position="51"/>
    </location>
</feature>
<reference evidence="7 8" key="1">
    <citation type="submission" date="2020-08" db="EMBL/GenBank/DDBJ databases">
        <title>Acidobacteriota in marine sediments use diverse sulfur dissimilation pathways.</title>
        <authorList>
            <person name="Wasmund K."/>
        </authorList>
    </citation>
    <scope>NUCLEOTIDE SEQUENCE [LARGE SCALE GENOMIC DNA]</scope>
    <source>
        <strain evidence="7">MAG AM4</strain>
    </source>
</reference>
<keyword evidence="5 6" id="KW-0472">Membrane</keyword>
<dbReference type="Proteomes" id="UP000648239">
    <property type="component" value="Unassembled WGS sequence"/>
</dbReference>
<feature type="transmembrane region" description="Helical" evidence="6">
    <location>
        <begin position="201"/>
        <end position="228"/>
    </location>
</feature>
<evidence type="ECO:0000313" key="7">
    <source>
        <dbReference type="EMBL" id="MBD3867804.1"/>
    </source>
</evidence>